<feature type="transmembrane region" description="Helical" evidence="1">
    <location>
        <begin position="76"/>
        <end position="97"/>
    </location>
</feature>
<gene>
    <name evidence="3" type="ORF">DWU89_07550</name>
    <name evidence="2" type="ORF">H8784_07380</name>
</gene>
<evidence type="ECO:0000256" key="1">
    <source>
        <dbReference type="SAM" id="Phobius"/>
    </source>
</evidence>
<accession>A0A3D8HFE0</accession>
<feature type="transmembrane region" description="Helical" evidence="1">
    <location>
        <begin position="46"/>
        <end position="64"/>
    </location>
</feature>
<keyword evidence="1" id="KW-1133">Transmembrane helix</keyword>
<keyword evidence="5" id="KW-1185">Reference proteome</keyword>
<organism evidence="3 4">
    <name type="scientific">Parabacteroides acidifaciens</name>
    <dbReference type="NCBI Taxonomy" id="2290935"/>
    <lineage>
        <taxon>Bacteria</taxon>
        <taxon>Pseudomonadati</taxon>
        <taxon>Bacteroidota</taxon>
        <taxon>Bacteroidia</taxon>
        <taxon>Bacteroidales</taxon>
        <taxon>Tannerellaceae</taxon>
        <taxon>Parabacteroides</taxon>
    </lineage>
</organism>
<keyword evidence="1" id="KW-0812">Transmembrane</keyword>
<evidence type="ECO:0000313" key="2">
    <source>
        <dbReference type="EMBL" id="MBC8601543.1"/>
    </source>
</evidence>
<sequence>MELEDLKKGWREIDEHIDRMDENNEMAQRVVREHIVSVRERLKNRFRMMTLLCLMAPGVINLLFLEIDGIGSWTKFAFLFFFIVMAIHKGFLWRGLAKTDYKWMTSKEALISTFKLEKFQKVGILIGFPLALVVIALFMLDLYRAQEMYAFYGACCGMVVGFFAGFRVQRRIRKEFQQLRGALEEELS</sequence>
<reference evidence="3 4" key="1">
    <citation type="submission" date="2018-07" db="EMBL/GenBank/DDBJ databases">
        <title>Parabacteroides acidifaciens nov. sp., isolated from human feces.</title>
        <authorList>
            <person name="Wang Y.J."/>
        </authorList>
    </citation>
    <scope>NUCLEOTIDE SEQUENCE [LARGE SCALE GENOMIC DNA]</scope>
    <source>
        <strain evidence="3 4">426-9</strain>
    </source>
</reference>
<dbReference type="EMBL" id="QREV01000013">
    <property type="protein sequence ID" value="RDU49695.1"/>
    <property type="molecule type" value="Genomic_DNA"/>
</dbReference>
<dbReference type="Proteomes" id="UP000256321">
    <property type="component" value="Unassembled WGS sequence"/>
</dbReference>
<proteinExistence type="predicted"/>
<feature type="transmembrane region" description="Helical" evidence="1">
    <location>
        <begin position="122"/>
        <end position="143"/>
    </location>
</feature>
<dbReference type="Proteomes" id="UP000629596">
    <property type="component" value="Unassembled WGS sequence"/>
</dbReference>
<reference evidence="2 5" key="2">
    <citation type="submission" date="2020-08" db="EMBL/GenBank/DDBJ databases">
        <title>Genome public.</title>
        <authorList>
            <person name="Liu C."/>
            <person name="Sun Q."/>
        </authorList>
    </citation>
    <scope>NUCLEOTIDE SEQUENCE [LARGE SCALE GENOMIC DNA]</scope>
    <source>
        <strain evidence="2 5">426_9</strain>
    </source>
</reference>
<evidence type="ECO:0000313" key="3">
    <source>
        <dbReference type="EMBL" id="RDU49695.1"/>
    </source>
</evidence>
<dbReference type="RefSeq" id="WP_115499038.1">
    <property type="nucleotide sequence ID" value="NZ_JACRTI010000013.1"/>
</dbReference>
<dbReference type="AlphaFoldDB" id="A0A3D8HFE0"/>
<evidence type="ECO:0000313" key="4">
    <source>
        <dbReference type="Proteomes" id="UP000256321"/>
    </source>
</evidence>
<keyword evidence="1" id="KW-0472">Membrane</keyword>
<evidence type="ECO:0000313" key="5">
    <source>
        <dbReference type="Proteomes" id="UP000629596"/>
    </source>
</evidence>
<feature type="transmembrane region" description="Helical" evidence="1">
    <location>
        <begin position="149"/>
        <end position="168"/>
    </location>
</feature>
<name>A0A3D8HFE0_9BACT</name>
<comment type="caution">
    <text evidence="3">The sequence shown here is derived from an EMBL/GenBank/DDBJ whole genome shotgun (WGS) entry which is preliminary data.</text>
</comment>
<dbReference type="EMBL" id="JACRTI010000013">
    <property type="protein sequence ID" value="MBC8601543.1"/>
    <property type="molecule type" value="Genomic_DNA"/>
</dbReference>
<protein>
    <submittedName>
        <fullName evidence="3">Uncharacterized protein</fullName>
    </submittedName>
</protein>